<evidence type="ECO:0000313" key="2">
    <source>
        <dbReference type="EMBL" id="RPA74095.1"/>
    </source>
</evidence>
<keyword evidence="3" id="KW-1185">Reference proteome</keyword>
<dbReference type="AlphaFoldDB" id="A0A3N4HJM6"/>
<dbReference type="EMBL" id="ML119800">
    <property type="protein sequence ID" value="RPA74095.1"/>
    <property type="molecule type" value="Genomic_DNA"/>
</dbReference>
<sequence length="255" mass="28183">MKPTSLHSQPFYSPFTTTLLLLLLAPRIQSFTITRPEPTPVIPELGTVINPFPIIDPEDQPQFIPYNGQSEPYARYIIVNNPLIPGLDCGAHLLKLNSGELSPATYDESHSTVQSPCITIPYNPSRAGEVPVFGSIYCRSTKLSSLQKDVTEHARYLKRMPESSRRCHTDDPKDRCTKLDGLRTSGVEYCRAFEAKTGAGFSCGVVGYFVGELSRSCAIKDFGNGGVKKVEGYIQMEVEPYGIVTVTSRLVQRGF</sequence>
<accession>A0A3N4HJM6</accession>
<keyword evidence="1" id="KW-0732">Signal</keyword>
<organism evidence="2 3">
    <name type="scientific">Ascobolus immersus RN42</name>
    <dbReference type="NCBI Taxonomy" id="1160509"/>
    <lineage>
        <taxon>Eukaryota</taxon>
        <taxon>Fungi</taxon>
        <taxon>Dikarya</taxon>
        <taxon>Ascomycota</taxon>
        <taxon>Pezizomycotina</taxon>
        <taxon>Pezizomycetes</taxon>
        <taxon>Pezizales</taxon>
        <taxon>Ascobolaceae</taxon>
        <taxon>Ascobolus</taxon>
    </lineage>
</organism>
<gene>
    <name evidence="2" type="ORF">BJ508DRAFT_380748</name>
</gene>
<name>A0A3N4HJM6_ASCIM</name>
<proteinExistence type="predicted"/>
<protein>
    <submittedName>
        <fullName evidence="2">Uncharacterized protein</fullName>
    </submittedName>
</protein>
<evidence type="ECO:0000313" key="3">
    <source>
        <dbReference type="Proteomes" id="UP000275078"/>
    </source>
</evidence>
<dbReference type="Proteomes" id="UP000275078">
    <property type="component" value="Unassembled WGS sequence"/>
</dbReference>
<feature type="signal peptide" evidence="1">
    <location>
        <begin position="1"/>
        <end position="30"/>
    </location>
</feature>
<feature type="chain" id="PRO_5018279231" evidence="1">
    <location>
        <begin position="31"/>
        <end position="255"/>
    </location>
</feature>
<reference evidence="2 3" key="1">
    <citation type="journal article" date="2018" name="Nat. Ecol. Evol.">
        <title>Pezizomycetes genomes reveal the molecular basis of ectomycorrhizal truffle lifestyle.</title>
        <authorList>
            <person name="Murat C."/>
            <person name="Payen T."/>
            <person name="Noel B."/>
            <person name="Kuo A."/>
            <person name="Morin E."/>
            <person name="Chen J."/>
            <person name="Kohler A."/>
            <person name="Krizsan K."/>
            <person name="Balestrini R."/>
            <person name="Da Silva C."/>
            <person name="Montanini B."/>
            <person name="Hainaut M."/>
            <person name="Levati E."/>
            <person name="Barry K.W."/>
            <person name="Belfiori B."/>
            <person name="Cichocki N."/>
            <person name="Clum A."/>
            <person name="Dockter R.B."/>
            <person name="Fauchery L."/>
            <person name="Guy J."/>
            <person name="Iotti M."/>
            <person name="Le Tacon F."/>
            <person name="Lindquist E.A."/>
            <person name="Lipzen A."/>
            <person name="Malagnac F."/>
            <person name="Mello A."/>
            <person name="Molinier V."/>
            <person name="Miyauchi S."/>
            <person name="Poulain J."/>
            <person name="Riccioni C."/>
            <person name="Rubini A."/>
            <person name="Sitrit Y."/>
            <person name="Splivallo R."/>
            <person name="Traeger S."/>
            <person name="Wang M."/>
            <person name="Zifcakova L."/>
            <person name="Wipf D."/>
            <person name="Zambonelli A."/>
            <person name="Paolocci F."/>
            <person name="Nowrousian M."/>
            <person name="Ottonello S."/>
            <person name="Baldrian P."/>
            <person name="Spatafora J.W."/>
            <person name="Henrissat B."/>
            <person name="Nagy L.G."/>
            <person name="Aury J.M."/>
            <person name="Wincker P."/>
            <person name="Grigoriev I.V."/>
            <person name="Bonfante P."/>
            <person name="Martin F.M."/>
        </authorList>
    </citation>
    <scope>NUCLEOTIDE SEQUENCE [LARGE SCALE GENOMIC DNA]</scope>
    <source>
        <strain evidence="2 3">RN42</strain>
    </source>
</reference>
<evidence type="ECO:0000256" key="1">
    <source>
        <dbReference type="SAM" id="SignalP"/>
    </source>
</evidence>